<reference evidence="2" key="1">
    <citation type="journal article" date="2020" name="mSystems">
        <title>Genome- and Community-Level Interaction Insights into Carbon Utilization and Element Cycling Functions of Hydrothermarchaeota in Hydrothermal Sediment.</title>
        <authorList>
            <person name="Zhou Z."/>
            <person name="Liu Y."/>
            <person name="Xu W."/>
            <person name="Pan J."/>
            <person name="Luo Z.H."/>
            <person name="Li M."/>
        </authorList>
    </citation>
    <scope>NUCLEOTIDE SEQUENCE [LARGE SCALE GENOMIC DNA]</scope>
    <source>
        <strain evidence="2">SpSt-503</strain>
    </source>
</reference>
<comment type="caution">
    <text evidence="2">The sequence shown here is derived from an EMBL/GenBank/DDBJ whole genome shotgun (WGS) entry which is preliminary data.</text>
</comment>
<protein>
    <recommendedName>
        <fullName evidence="3">Lipoprotein</fullName>
    </recommendedName>
</protein>
<proteinExistence type="predicted"/>
<evidence type="ECO:0000313" key="2">
    <source>
        <dbReference type="EMBL" id="HFH29894.1"/>
    </source>
</evidence>
<keyword evidence="1" id="KW-0732">Signal</keyword>
<name>A0A7C3EE00_9SPIR</name>
<accession>A0A7C3EE00</accession>
<organism evidence="2">
    <name type="scientific">Gracilinema caldarium</name>
    <dbReference type="NCBI Taxonomy" id="215591"/>
    <lineage>
        <taxon>Bacteria</taxon>
        <taxon>Pseudomonadati</taxon>
        <taxon>Spirochaetota</taxon>
        <taxon>Spirochaetia</taxon>
        <taxon>Spirochaetales</taxon>
        <taxon>Breznakiellaceae</taxon>
        <taxon>Gracilinema</taxon>
    </lineage>
</organism>
<evidence type="ECO:0008006" key="3">
    <source>
        <dbReference type="Google" id="ProtNLM"/>
    </source>
</evidence>
<dbReference type="AlphaFoldDB" id="A0A7C3EE00"/>
<sequence length="193" mass="20699">MRPLVCALVVLLALAGCTGEGVLPSGSDAAGLSQSATARTVSSAQGGLLIRGTEPVRGLPGFGRNAIPALAGTYVIQSREGRPPVTVKVWASREWLFFKPPLWVAESTSGGEALRVWRQDLDPTAGVLRAYELKSAGPEGSRWTVLVLEPPVAPEEQNLMNLFYRNLISRFVYFLENARRAEDVSLPALVGAL</sequence>
<evidence type="ECO:0000256" key="1">
    <source>
        <dbReference type="SAM" id="SignalP"/>
    </source>
</evidence>
<feature type="signal peptide" evidence="1">
    <location>
        <begin position="1"/>
        <end position="15"/>
    </location>
</feature>
<dbReference type="PROSITE" id="PS51257">
    <property type="entry name" value="PROKAR_LIPOPROTEIN"/>
    <property type="match status" value="1"/>
</dbReference>
<dbReference type="EMBL" id="DSVL01000317">
    <property type="protein sequence ID" value="HFH29894.1"/>
    <property type="molecule type" value="Genomic_DNA"/>
</dbReference>
<feature type="chain" id="PRO_5027921465" description="Lipoprotein" evidence="1">
    <location>
        <begin position="16"/>
        <end position="193"/>
    </location>
</feature>
<gene>
    <name evidence="2" type="ORF">ENS59_10350</name>
</gene>